<sequence length="165" mass="19431">MKTAVFTIKDHSDITKTMSYLHTNYTKANFENKPLVVTIKPKESKRSNDQNALYWLWMTKWANHTGQTKDEASAHFKYVCLSKIFERDRVGEYPNTFAALRALKAENNPSYEQLRKFVAQEISTTHANTKQFTEYLNDIHDWSMVNSNFYLEKPEDLMYVLESKE</sequence>
<evidence type="ECO:0008006" key="3">
    <source>
        <dbReference type="Google" id="ProtNLM"/>
    </source>
</evidence>
<dbReference type="EMBL" id="GG705011">
    <property type="protein sequence ID" value="EEY94051.1"/>
    <property type="molecule type" value="Genomic_DNA"/>
</dbReference>
<evidence type="ECO:0000313" key="1">
    <source>
        <dbReference type="EMBL" id="EEY94051.1"/>
    </source>
</evidence>
<organism evidence="1 2">
    <name type="scientific">Acinetobacter junii SH205</name>
    <dbReference type="NCBI Taxonomy" id="575587"/>
    <lineage>
        <taxon>Bacteria</taxon>
        <taxon>Pseudomonadati</taxon>
        <taxon>Pseudomonadota</taxon>
        <taxon>Gammaproteobacteria</taxon>
        <taxon>Moraxellales</taxon>
        <taxon>Moraxellaceae</taxon>
        <taxon>Acinetobacter</taxon>
    </lineage>
</organism>
<dbReference type="Proteomes" id="UP000018442">
    <property type="component" value="Unassembled WGS sequence"/>
</dbReference>
<gene>
    <name evidence="1" type="ORF">HMPREF0026_01327</name>
</gene>
<dbReference type="Gene3D" id="1.10.3790.10">
    <property type="entry name" value="NinB"/>
    <property type="match status" value="1"/>
</dbReference>
<accession>D0SJM9</accession>
<reference evidence="2" key="1">
    <citation type="journal article" date="2012" name="PLoS ONE">
        <title>The success of Acinetobacter species; genetic, metabolic and virulence attributes.</title>
        <authorList>
            <person name="Peleg A.Y."/>
            <person name="de Breij A."/>
            <person name="Adams M.D."/>
            <person name="Cerqueira G.M."/>
            <person name="Mocali S."/>
            <person name="Galardini M."/>
            <person name="Nibbering P.H."/>
            <person name="Earl A.M."/>
            <person name="Ward D.V."/>
            <person name="Paterson D.L."/>
            <person name="Seifert H."/>
            <person name="Dijkshoorn L."/>
        </authorList>
    </citation>
    <scope>NUCLEOTIDE SEQUENCE [LARGE SCALE GENOMIC DNA]</scope>
    <source>
        <strain evidence="2">SH205</strain>
    </source>
</reference>
<proteinExistence type="predicted"/>
<name>D0SJM9_ACIJU</name>
<dbReference type="HOGENOM" id="CLU_1559621_0_0_6"/>
<dbReference type="AlphaFoldDB" id="D0SJM9"/>
<protein>
    <recommendedName>
        <fullName evidence="3">NinB protein</fullName>
    </recommendedName>
</protein>
<dbReference type="InterPro" id="IPR036619">
    <property type="entry name" value="NinB_sf"/>
</dbReference>
<dbReference type="RefSeq" id="WP_005402873.1">
    <property type="nucleotide sequence ID" value="NZ_GG705011.1"/>
</dbReference>
<evidence type="ECO:0000313" key="2">
    <source>
        <dbReference type="Proteomes" id="UP000018442"/>
    </source>
</evidence>